<gene>
    <name evidence="2" type="ORF">GKO32_21935</name>
</gene>
<feature type="domain" description="Nitroreductase" evidence="1">
    <location>
        <begin position="28"/>
        <end position="206"/>
    </location>
</feature>
<dbReference type="InterPro" id="IPR050627">
    <property type="entry name" value="Nitroreductase/BluB"/>
</dbReference>
<dbReference type="AlphaFoldDB" id="A0A6N7YU76"/>
<dbReference type="Gene3D" id="3.40.109.10">
    <property type="entry name" value="NADH Oxidase"/>
    <property type="match status" value="1"/>
</dbReference>
<protein>
    <recommendedName>
        <fullName evidence="1">Nitroreductase domain-containing protein</fullName>
    </recommendedName>
</protein>
<dbReference type="InterPro" id="IPR029479">
    <property type="entry name" value="Nitroreductase"/>
</dbReference>
<dbReference type="OrthoDB" id="9798230at2"/>
<proteinExistence type="predicted"/>
<dbReference type="GO" id="GO:0016491">
    <property type="term" value="F:oxidoreductase activity"/>
    <property type="evidence" value="ECO:0007669"/>
    <property type="project" value="InterPro"/>
</dbReference>
<dbReference type="PANTHER" id="PTHR23026:SF123">
    <property type="entry name" value="NAD(P)H NITROREDUCTASE RV3131-RELATED"/>
    <property type="match status" value="1"/>
</dbReference>
<dbReference type="EMBL" id="WMBA01000036">
    <property type="protein sequence ID" value="MTD56605.1"/>
    <property type="molecule type" value="Genomic_DNA"/>
</dbReference>
<dbReference type="InterPro" id="IPR000415">
    <property type="entry name" value="Nitroreductase-like"/>
</dbReference>
<dbReference type="PANTHER" id="PTHR23026">
    <property type="entry name" value="NADPH NITROREDUCTASE"/>
    <property type="match status" value="1"/>
</dbReference>
<accession>A0A6N7YU76</accession>
<reference evidence="2 3" key="1">
    <citation type="submission" date="2019-11" db="EMBL/GenBank/DDBJ databases">
        <title>Draft genome of Amycolatopsis RM579.</title>
        <authorList>
            <person name="Duangmal K."/>
            <person name="Mingma R."/>
        </authorList>
    </citation>
    <scope>NUCLEOTIDE SEQUENCE [LARGE SCALE GENOMIC DNA]</scope>
    <source>
        <strain evidence="2 3">RM579</strain>
    </source>
</reference>
<evidence type="ECO:0000313" key="3">
    <source>
        <dbReference type="Proteomes" id="UP000440096"/>
    </source>
</evidence>
<name>A0A6N7YU76_9PSEU</name>
<evidence type="ECO:0000259" key="1">
    <source>
        <dbReference type="Pfam" id="PF00881"/>
    </source>
</evidence>
<comment type="caution">
    <text evidence="2">The sequence shown here is derived from an EMBL/GenBank/DDBJ whole genome shotgun (WGS) entry which is preliminary data.</text>
</comment>
<dbReference type="Proteomes" id="UP000440096">
    <property type="component" value="Unassembled WGS sequence"/>
</dbReference>
<dbReference type="Pfam" id="PF00881">
    <property type="entry name" value="Nitroreductase"/>
    <property type="match status" value="1"/>
</dbReference>
<keyword evidence="3" id="KW-1185">Reference proteome</keyword>
<sequence>MTPTPPPAQEALPGAAVDAVSHCMRTLRSVRRFLPADVDQATIDFVLEHTVQAGSAKNRQPWRFVVVRDRGTMATLGGWYRRGWQVMATRIRTSPDAGAAAAEHMRQMRQGLALTEHLASAPVAVVACFVPIPRNPANFFGGASIYPAIQNLLLAARAVGLGATLTTIQSLDMLEDSDHASLTAELRAILGIPADVVPAAVIPLGWPATPFGETRRQPVHAVAYAERWGNPWAGETNLALAGDCRA</sequence>
<dbReference type="SUPFAM" id="SSF55469">
    <property type="entry name" value="FMN-dependent nitroreductase-like"/>
    <property type="match status" value="1"/>
</dbReference>
<dbReference type="RefSeq" id="WP_154758758.1">
    <property type="nucleotide sequence ID" value="NZ_WMBA01000036.1"/>
</dbReference>
<evidence type="ECO:0000313" key="2">
    <source>
        <dbReference type="EMBL" id="MTD56605.1"/>
    </source>
</evidence>
<organism evidence="2 3">
    <name type="scientific">Amycolatopsis pithecellobii</name>
    <dbReference type="NCBI Taxonomy" id="664692"/>
    <lineage>
        <taxon>Bacteria</taxon>
        <taxon>Bacillati</taxon>
        <taxon>Actinomycetota</taxon>
        <taxon>Actinomycetes</taxon>
        <taxon>Pseudonocardiales</taxon>
        <taxon>Pseudonocardiaceae</taxon>
        <taxon>Amycolatopsis</taxon>
    </lineage>
</organism>